<protein>
    <submittedName>
        <fullName evidence="2">Uncharacterized protein</fullName>
    </submittedName>
</protein>
<dbReference type="Proteomes" id="UP000285655">
    <property type="component" value="Unassembled WGS sequence"/>
</dbReference>
<organism evidence="2 3">
    <name type="scientific">candidate division WS5 bacterium</name>
    <dbReference type="NCBI Taxonomy" id="2093353"/>
    <lineage>
        <taxon>Bacteria</taxon>
        <taxon>candidate division WS5</taxon>
    </lineage>
</organism>
<comment type="caution">
    <text evidence="2">The sequence shown here is derived from an EMBL/GenBank/DDBJ whole genome shotgun (WGS) entry which is preliminary data.</text>
</comment>
<evidence type="ECO:0000313" key="2">
    <source>
        <dbReference type="EMBL" id="RJO61475.1"/>
    </source>
</evidence>
<keyword evidence="1" id="KW-0472">Membrane</keyword>
<proteinExistence type="predicted"/>
<keyword evidence="1" id="KW-1133">Transmembrane helix</keyword>
<name>A0A419DEG0_9BACT</name>
<sequence>MSKVNKKKIIPFRKAFGIFILWGVLLAVLGYLSYIYIFKPYIIDRPYIIEIEKPIEDKK</sequence>
<accession>A0A419DEG0</accession>
<evidence type="ECO:0000313" key="3">
    <source>
        <dbReference type="Proteomes" id="UP000285655"/>
    </source>
</evidence>
<gene>
    <name evidence="2" type="ORF">C4544_03110</name>
</gene>
<dbReference type="AlphaFoldDB" id="A0A419DEG0"/>
<feature type="transmembrane region" description="Helical" evidence="1">
    <location>
        <begin position="12"/>
        <end position="37"/>
    </location>
</feature>
<keyword evidence="1" id="KW-0812">Transmembrane</keyword>
<evidence type="ECO:0000256" key="1">
    <source>
        <dbReference type="SAM" id="Phobius"/>
    </source>
</evidence>
<reference evidence="2 3" key="1">
    <citation type="journal article" date="2017" name="ISME J.">
        <title>Energy and carbon metabolisms in a deep terrestrial subsurface fluid microbial community.</title>
        <authorList>
            <person name="Momper L."/>
            <person name="Jungbluth S.P."/>
            <person name="Lee M.D."/>
            <person name="Amend J.P."/>
        </authorList>
    </citation>
    <scope>NUCLEOTIDE SEQUENCE [LARGE SCALE GENOMIC DNA]</scope>
    <source>
        <strain evidence="2">SURF_29</strain>
    </source>
</reference>
<dbReference type="EMBL" id="QZJW01000019">
    <property type="protein sequence ID" value="RJO61475.1"/>
    <property type="molecule type" value="Genomic_DNA"/>
</dbReference>